<sequence>MCLAIPSKIVELHEDGTATVDTMGVKRKISLELMAEDVGVGDYVLVHVGFAIQKLNEEEALKSLELFEEILSELEEEEQLYGEFGEPDRPQERV</sequence>
<dbReference type="PRINTS" id="PR00445">
    <property type="entry name" value="HUPFHYPC"/>
</dbReference>
<dbReference type="RefSeq" id="WP_121009853.1">
    <property type="nucleotide sequence ID" value="NZ_RCCJ01000001.1"/>
</dbReference>
<dbReference type="InterPro" id="IPR001109">
    <property type="entry name" value="Hydrogenase_HupF/HypC"/>
</dbReference>
<dbReference type="PROSITE" id="PS01097">
    <property type="entry name" value="HUPF_HYPC"/>
    <property type="match status" value="1"/>
</dbReference>
<dbReference type="Gene3D" id="2.30.30.140">
    <property type="match status" value="1"/>
</dbReference>
<reference evidence="2 3" key="1">
    <citation type="submission" date="2018-10" db="EMBL/GenBank/DDBJ databases">
        <title>Genomic Encyclopedia of Archaeal and Bacterial Type Strains, Phase II (KMG-II): from individual species to whole genera.</title>
        <authorList>
            <person name="Goeker M."/>
        </authorList>
    </citation>
    <scope>NUCLEOTIDE SEQUENCE [LARGE SCALE GENOMIC DNA]</scope>
    <source>
        <strain evidence="2 3">DSM 16510</strain>
    </source>
</reference>
<evidence type="ECO:0000313" key="2">
    <source>
        <dbReference type="EMBL" id="RLJ70359.1"/>
    </source>
</evidence>
<gene>
    <name evidence="2" type="ORF">BCF55_0628</name>
</gene>
<dbReference type="Pfam" id="PF01455">
    <property type="entry name" value="HupF_HypC"/>
    <property type="match status" value="1"/>
</dbReference>
<proteinExistence type="inferred from homology"/>
<name>A0A497XQF0_9AQUI</name>
<dbReference type="InterPro" id="IPR019812">
    <property type="entry name" value="Hydgase_assmbl_chp_CS"/>
</dbReference>
<evidence type="ECO:0000313" key="3">
    <source>
        <dbReference type="Proteomes" id="UP000267841"/>
    </source>
</evidence>
<dbReference type="Proteomes" id="UP000267841">
    <property type="component" value="Unassembled WGS sequence"/>
</dbReference>
<dbReference type="PANTHER" id="PTHR35177">
    <property type="entry name" value="HYDROGENASE MATURATION FACTOR HYBG"/>
    <property type="match status" value="1"/>
</dbReference>
<dbReference type="SUPFAM" id="SSF159127">
    <property type="entry name" value="HupF/HypC-like"/>
    <property type="match status" value="1"/>
</dbReference>
<dbReference type="OrthoDB" id="9806017at2"/>
<dbReference type="FunFam" id="2.30.30.140:FF:000022">
    <property type="entry name" value="Hydrogenase assembly chaperone HybG"/>
    <property type="match status" value="1"/>
</dbReference>
<organism evidence="2 3">
    <name type="scientific">Hydrogenivirga caldilitoris</name>
    <dbReference type="NCBI Taxonomy" id="246264"/>
    <lineage>
        <taxon>Bacteria</taxon>
        <taxon>Pseudomonadati</taxon>
        <taxon>Aquificota</taxon>
        <taxon>Aquificia</taxon>
        <taxon>Aquificales</taxon>
        <taxon>Aquificaceae</taxon>
        <taxon>Hydrogenivirga</taxon>
    </lineage>
</organism>
<keyword evidence="3" id="KW-1185">Reference proteome</keyword>
<dbReference type="NCBIfam" id="TIGR00074">
    <property type="entry name" value="hypC_hupF"/>
    <property type="match status" value="1"/>
</dbReference>
<protein>
    <submittedName>
        <fullName evidence="2">Hydrogenase maturation protein HypC</fullName>
    </submittedName>
</protein>
<dbReference type="GO" id="GO:0005506">
    <property type="term" value="F:iron ion binding"/>
    <property type="evidence" value="ECO:0007669"/>
    <property type="project" value="TreeGrafter"/>
</dbReference>
<evidence type="ECO:0000256" key="1">
    <source>
        <dbReference type="ARBA" id="ARBA00006018"/>
    </source>
</evidence>
<dbReference type="GO" id="GO:1902670">
    <property type="term" value="F:carbon dioxide binding"/>
    <property type="evidence" value="ECO:0007669"/>
    <property type="project" value="TreeGrafter"/>
</dbReference>
<dbReference type="GO" id="GO:0051604">
    <property type="term" value="P:protein maturation"/>
    <property type="evidence" value="ECO:0007669"/>
    <property type="project" value="TreeGrafter"/>
</dbReference>
<comment type="similarity">
    <text evidence="1">Belongs to the HupF/HypC family.</text>
</comment>
<comment type="caution">
    <text evidence="2">The sequence shown here is derived from an EMBL/GenBank/DDBJ whole genome shotgun (WGS) entry which is preliminary data.</text>
</comment>
<dbReference type="PANTHER" id="PTHR35177:SF2">
    <property type="entry name" value="HYDROGENASE MATURATION FACTOR HYBG"/>
    <property type="match status" value="1"/>
</dbReference>
<dbReference type="AlphaFoldDB" id="A0A497XQF0"/>
<dbReference type="EMBL" id="RCCJ01000001">
    <property type="protein sequence ID" value="RLJ70359.1"/>
    <property type="molecule type" value="Genomic_DNA"/>
</dbReference>
<accession>A0A497XQF0</accession>